<evidence type="ECO:0000256" key="6">
    <source>
        <dbReference type="ARBA" id="ARBA00022833"/>
    </source>
</evidence>
<dbReference type="InterPro" id="IPR044066">
    <property type="entry name" value="TRIAD_supradom"/>
</dbReference>
<dbReference type="Proteomes" id="UP001165065">
    <property type="component" value="Unassembled WGS sequence"/>
</dbReference>
<evidence type="ECO:0000256" key="2">
    <source>
        <dbReference type="ARBA" id="ARBA00022723"/>
    </source>
</evidence>
<feature type="domain" description="RING-type" evidence="10">
    <location>
        <begin position="28"/>
        <end position="375"/>
    </location>
</feature>
<evidence type="ECO:0000256" key="5">
    <source>
        <dbReference type="ARBA" id="ARBA00022786"/>
    </source>
</evidence>
<dbReference type="SUPFAM" id="SSF57850">
    <property type="entry name" value="RING/U-box"/>
    <property type="match status" value="2"/>
</dbReference>
<dbReference type="PROSITE" id="PS51873">
    <property type="entry name" value="TRIAD"/>
    <property type="match status" value="1"/>
</dbReference>
<evidence type="ECO:0000256" key="8">
    <source>
        <dbReference type="SAM" id="MobiDB-lite"/>
    </source>
</evidence>
<dbReference type="InterPro" id="IPR013083">
    <property type="entry name" value="Znf_RING/FYVE/PHD"/>
</dbReference>
<dbReference type="PANTHER" id="PTHR11685">
    <property type="entry name" value="RBR FAMILY RING FINGER AND IBR DOMAIN-CONTAINING"/>
    <property type="match status" value="1"/>
</dbReference>
<dbReference type="InterPro" id="IPR031127">
    <property type="entry name" value="E3_UB_ligase_RBR"/>
</dbReference>
<comment type="caution">
    <text evidence="11">The sequence shown here is derived from an EMBL/GenBank/DDBJ whole genome shotgun (WGS) entry which is preliminary data.</text>
</comment>
<accession>A0A9W7GBD7</accession>
<evidence type="ECO:0000313" key="11">
    <source>
        <dbReference type="EMBL" id="GMI38995.1"/>
    </source>
</evidence>
<proteinExistence type="predicted"/>
<evidence type="ECO:0000259" key="9">
    <source>
        <dbReference type="PROSITE" id="PS50089"/>
    </source>
</evidence>
<reference evidence="12" key="1">
    <citation type="journal article" date="2023" name="Commun. Biol.">
        <title>Genome analysis of Parmales, the sister group of diatoms, reveals the evolutionary specialization of diatoms from phago-mixotrophs to photoautotrophs.</title>
        <authorList>
            <person name="Ban H."/>
            <person name="Sato S."/>
            <person name="Yoshikawa S."/>
            <person name="Yamada K."/>
            <person name="Nakamura Y."/>
            <person name="Ichinomiya M."/>
            <person name="Sato N."/>
            <person name="Blanc-Mathieu R."/>
            <person name="Endo H."/>
            <person name="Kuwata A."/>
            <person name="Ogata H."/>
        </authorList>
    </citation>
    <scope>NUCLEOTIDE SEQUENCE [LARGE SCALE GENOMIC DNA]</scope>
</reference>
<dbReference type="Gene3D" id="1.20.120.1750">
    <property type="match status" value="1"/>
</dbReference>
<dbReference type="EMBL" id="BRYA01000095">
    <property type="protein sequence ID" value="GMI38995.1"/>
    <property type="molecule type" value="Genomic_DNA"/>
</dbReference>
<protein>
    <recommendedName>
        <fullName evidence="13">RING-type domain-containing protein</fullName>
    </recommendedName>
</protein>
<dbReference type="GO" id="GO:0016567">
    <property type="term" value="P:protein ubiquitination"/>
    <property type="evidence" value="ECO:0007669"/>
    <property type="project" value="InterPro"/>
</dbReference>
<keyword evidence="5" id="KW-0833">Ubl conjugation pathway</keyword>
<gene>
    <name evidence="11" type="ORF">TrCOL_g5805</name>
</gene>
<evidence type="ECO:0000256" key="4">
    <source>
        <dbReference type="ARBA" id="ARBA00022771"/>
    </source>
</evidence>
<name>A0A9W7GBD7_9STRA</name>
<keyword evidence="2" id="KW-0479">Metal-binding</keyword>
<keyword evidence="1" id="KW-0808">Transferase</keyword>
<evidence type="ECO:0000256" key="3">
    <source>
        <dbReference type="ARBA" id="ARBA00022737"/>
    </source>
</evidence>
<evidence type="ECO:0000256" key="1">
    <source>
        <dbReference type="ARBA" id="ARBA00022679"/>
    </source>
</evidence>
<keyword evidence="12" id="KW-1185">Reference proteome</keyword>
<dbReference type="AlphaFoldDB" id="A0A9W7GBD7"/>
<dbReference type="Gene3D" id="3.30.40.10">
    <property type="entry name" value="Zinc/RING finger domain, C3HC4 (zinc finger)"/>
    <property type="match status" value="1"/>
</dbReference>
<evidence type="ECO:0000313" key="12">
    <source>
        <dbReference type="Proteomes" id="UP001165065"/>
    </source>
</evidence>
<feature type="compositionally biased region" description="Acidic residues" evidence="8">
    <location>
        <begin position="376"/>
        <end position="394"/>
    </location>
</feature>
<sequence length="484" mass="54726">MGNCQGNSAEAPPAPDRNHQFIHDNQPKHATCPICLEDKVVMSCLEAEANEHYNLQPCNHMYCQECFKQYVEGMVLSLKSDIFCPDPGCKYPLSHRDVQNNTTRTVYDKYLEMKSISHLDRFLKNDPKMLKFLGMKEEMGRYKEALKAHAEAVHEWETKEKQAIEPHQPPPPKESKFVHGTRVRATYLTTNVSSFKYVGTVVEVHANSTMSISYDDGDFWGECPFNCAQLHVDNKSPDVHLPKPSLDKFMREFNVGFSDTQHIPLGEIFKKMRVMAGWRHGSSLYAGTIRSINKKNRTVEINYDDGDYWDACPINTLKDIEAMSVKCCPKCFILIHKAEGCDSMRCVCGHSFSWQNTPIIPKSLLDALLEKEREDALEEGESWTDAKEEEEEQDYDRKLPAPPVPPSPHRAIEHTYDWPYNVGSPGKRRKVASPDDVDKIAAAAAAAKAAPEPATAPLKKDFTGMLMGLLKFNEELQQPTAEAA</sequence>
<feature type="domain" description="RING-type" evidence="9">
    <location>
        <begin position="32"/>
        <end position="85"/>
    </location>
</feature>
<evidence type="ECO:0008006" key="13">
    <source>
        <dbReference type="Google" id="ProtNLM"/>
    </source>
</evidence>
<dbReference type="GO" id="GO:0008270">
    <property type="term" value="F:zinc ion binding"/>
    <property type="evidence" value="ECO:0007669"/>
    <property type="project" value="UniProtKB-KW"/>
</dbReference>
<evidence type="ECO:0000259" key="10">
    <source>
        <dbReference type="PROSITE" id="PS51873"/>
    </source>
</evidence>
<organism evidence="11 12">
    <name type="scientific">Triparma columacea</name>
    <dbReference type="NCBI Taxonomy" id="722753"/>
    <lineage>
        <taxon>Eukaryota</taxon>
        <taxon>Sar</taxon>
        <taxon>Stramenopiles</taxon>
        <taxon>Ochrophyta</taxon>
        <taxon>Bolidophyceae</taxon>
        <taxon>Parmales</taxon>
        <taxon>Triparmaceae</taxon>
        <taxon>Triparma</taxon>
    </lineage>
</organism>
<keyword evidence="3" id="KW-0677">Repeat</keyword>
<keyword evidence="6" id="KW-0862">Zinc</keyword>
<evidence type="ECO:0000256" key="7">
    <source>
        <dbReference type="PROSITE-ProRule" id="PRU00175"/>
    </source>
</evidence>
<dbReference type="PROSITE" id="PS50089">
    <property type="entry name" value="ZF_RING_2"/>
    <property type="match status" value="1"/>
</dbReference>
<dbReference type="InterPro" id="IPR001841">
    <property type="entry name" value="Znf_RING"/>
</dbReference>
<feature type="region of interest" description="Disordered" evidence="8">
    <location>
        <begin position="1"/>
        <end position="22"/>
    </location>
</feature>
<keyword evidence="4 7" id="KW-0863">Zinc-finger</keyword>
<dbReference type="GO" id="GO:0004842">
    <property type="term" value="F:ubiquitin-protein transferase activity"/>
    <property type="evidence" value="ECO:0007669"/>
    <property type="project" value="InterPro"/>
</dbReference>
<dbReference type="Gene3D" id="2.30.30.140">
    <property type="match status" value="2"/>
</dbReference>
<dbReference type="OrthoDB" id="1431934at2759"/>
<feature type="region of interest" description="Disordered" evidence="8">
    <location>
        <begin position="376"/>
        <end position="413"/>
    </location>
</feature>